<dbReference type="SUPFAM" id="SSF100920">
    <property type="entry name" value="Heat shock protein 70kD (HSP70), peptide-binding domain"/>
    <property type="match status" value="1"/>
</dbReference>
<dbReference type="InterPro" id="IPR043129">
    <property type="entry name" value="ATPase_NBD"/>
</dbReference>
<dbReference type="PRINTS" id="PR00301">
    <property type="entry name" value="HEATSHOCK70"/>
</dbReference>
<dbReference type="PANTHER" id="PTHR45639:SF4">
    <property type="entry name" value="HSC70CB, ISOFORM G"/>
    <property type="match status" value="1"/>
</dbReference>
<accession>D3AVW9</accession>
<dbReference type="RefSeq" id="XP_020438547.1">
    <property type="nucleotide sequence ID" value="XM_020571273.1"/>
</dbReference>
<dbReference type="EMBL" id="ADBJ01000002">
    <property type="protein sequence ID" value="EFA86442.1"/>
    <property type="molecule type" value="Genomic_DNA"/>
</dbReference>
<evidence type="ECO:0000313" key="5">
    <source>
        <dbReference type="Proteomes" id="UP000001396"/>
    </source>
</evidence>
<keyword evidence="1" id="KW-0547">Nucleotide-binding</keyword>
<feature type="region of interest" description="Disordered" evidence="3">
    <location>
        <begin position="717"/>
        <end position="770"/>
    </location>
</feature>
<dbReference type="GO" id="GO:0005524">
    <property type="term" value="F:ATP binding"/>
    <property type="evidence" value="ECO:0007669"/>
    <property type="project" value="UniProtKB-KW"/>
</dbReference>
<dbReference type="OMA" id="WEQSPEI"/>
<dbReference type="InParanoid" id="D3AVW9"/>
<dbReference type="InterPro" id="IPR013126">
    <property type="entry name" value="Hsp_70_fam"/>
</dbReference>
<dbReference type="GO" id="GO:0140662">
    <property type="term" value="F:ATP-dependent protein folding chaperone"/>
    <property type="evidence" value="ECO:0007669"/>
    <property type="project" value="InterPro"/>
</dbReference>
<dbReference type="Gene3D" id="3.90.640.10">
    <property type="entry name" value="Actin, Chain A, domain 4"/>
    <property type="match status" value="1"/>
</dbReference>
<evidence type="ECO:0000256" key="3">
    <source>
        <dbReference type="SAM" id="MobiDB-lite"/>
    </source>
</evidence>
<proteinExistence type="predicted"/>
<dbReference type="Pfam" id="PF00012">
    <property type="entry name" value="HSP70"/>
    <property type="match status" value="1"/>
</dbReference>
<dbReference type="PANTHER" id="PTHR45639">
    <property type="entry name" value="HSC70CB, ISOFORM G-RELATED"/>
    <property type="match status" value="1"/>
</dbReference>
<keyword evidence="5" id="KW-1185">Reference proteome</keyword>
<keyword evidence="2" id="KW-0067">ATP-binding</keyword>
<dbReference type="InterPro" id="IPR029048">
    <property type="entry name" value="HSP70_C_sf"/>
</dbReference>
<dbReference type="Gene3D" id="3.30.420.40">
    <property type="match status" value="2"/>
</dbReference>
<dbReference type="GO" id="GO:0005634">
    <property type="term" value="C:nucleus"/>
    <property type="evidence" value="ECO:0007669"/>
    <property type="project" value="TreeGrafter"/>
</dbReference>
<dbReference type="GeneID" id="31355768"/>
<dbReference type="FunFam" id="3.30.30.30:FF:000002">
    <property type="entry name" value="Heat shock 70 kDa protein 4"/>
    <property type="match status" value="1"/>
</dbReference>
<evidence type="ECO:0000256" key="1">
    <source>
        <dbReference type="ARBA" id="ARBA00022741"/>
    </source>
</evidence>
<dbReference type="FunFam" id="3.30.420.40:FF:000171">
    <property type="entry name" value="Heat shock 70 kDa protein 4"/>
    <property type="match status" value="2"/>
</dbReference>
<dbReference type="SUPFAM" id="SSF100934">
    <property type="entry name" value="Heat shock protein 70kD (HSP70), C-terminal subdomain"/>
    <property type="match status" value="2"/>
</dbReference>
<protein>
    <submittedName>
        <fullName evidence="4">Heat shock protein Hsp70 family protein</fullName>
    </submittedName>
</protein>
<feature type="compositionally biased region" description="Pro residues" evidence="3">
    <location>
        <begin position="726"/>
        <end position="739"/>
    </location>
</feature>
<feature type="region of interest" description="Disordered" evidence="3">
    <location>
        <begin position="487"/>
        <end position="514"/>
    </location>
</feature>
<dbReference type="STRING" id="670386.D3AVW9"/>
<gene>
    <name evidence="4" type="primary">hspH</name>
    <name evidence="4" type="ORF">PPL_00234</name>
</gene>
<comment type="caution">
    <text evidence="4">The sequence shown here is derived from an EMBL/GenBank/DDBJ whole genome shotgun (WGS) entry which is preliminary data.</text>
</comment>
<dbReference type="FunFam" id="3.90.640.10:FF:000004">
    <property type="entry name" value="Heat shock 70 kDa protein 4"/>
    <property type="match status" value="1"/>
</dbReference>
<dbReference type="Proteomes" id="UP000001396">
    <property type="component" value="Unassembled WGS sequence"/>
</dbReference>
<dbReference type="AlphaFoldDB" id="D3AVW9"/>
<sequence>MFVVGFDFGTKQCTIAVAQKGGVDVIANEVSNRLTPSLVSFGEKERYIGEPAATNHLRNIRNTITNIKRFIGVKFADVQDELKSESFNAFELPNGQIGFNVQLCGESRQISAVATLGSLLGKLKRTTEAFAKAPLREVVVSVPVYWTEYQRRALLNAGTIAGLNITRLINESTATALSYGIYKDLPEDNPLKVMFIDIGDSSTTVSAIDFKKGQLQVKATACEKDVGGRNFDATLLKYWANEFKKNYKIDIYENKKALIRTQQACEKLKKMLSSNFEAPISIDSLMDDKDVKGMMNRDQFEALIQSDLEALLVPVKKVLEATGMTPDQFSSIEVTGGGTRSTSVQKKLVEFLGRDLSKTINSEESVCRGCALQCAMMSPVFKVRQFAVNEIASYPIQVQFKSASGDQNLQVFNNVSPVPSAKPIRFSFPITKAEPFQLLVTAPYGTLQTITVNNVPAFTNKTTVKARVWLDVHGIFHLDEVKMVETLPEEPEQPKEDKMDETQQHEEKKEEVKKVKVQETPLEYTVVIPYQDKAELMREVEEEGKMHAADCLASETADKKNALESYIYDMRSKLSGALKPFATEQESNNLMSLLTTAEDWLYGDGEDATKSVYVAKLDELQKIGNPIEKRRTDRENYPEAVDGLRQSTSFYKHEASSNAEKYEHIAQEDKDKIIAESDHLAQWVESLVAKEKSVPVTQNCTINIAEVNTKRQQFETMAKQILNKPKPAPPKPQTPPTPQPASTSTPDQPQPEKPTETQQPPAQDASMECD</sequence>
<dbReference type="GO" id="GO:0005829">
    <property type="term" value="C:cytosol"/>
    <property type="evidence" value="ECO:0007669"/>
    <property type="project" value="TreeGrafter"/>
</dbReference>
<dbReference type="InterPro" id="IPR029047">
    <property type="entry name" value="HSP70_peptide-bd_sf"/>
</dbReference>
<dbReference type="Gene3D" id="3.30.30.30">
    <property type="match status" value="1"/>
</dbReference>
<dbReference type="FunFam" id="1.20.1270.10:FF:000002">
    <property type="entry name" value="Heat shock 70 kDa protein 4"/>
    <property type="match status" value="1"/>
</dbReference>
<evidence type="ECO:0000313" key="4">
    <source>
        <dbReference type="EMBL" id="EFA86442.1"/>
    </source>
</evidence>
<reference evidence="4 5" key="1">
    <citation type="journal article" date="2011" name="Genome Res.">
        <title>Phylogeny-wide analysis of social amoeba genomes highlights ancient origins for complex intercellular communication.</title>
        <authorList>
            <person name="Heidel A.J."/>
            <person name="Lawal H.M."/>
            <person name="Felder M."/>
            <person name="Schilde C."/>
            <person name="Helps N.R."/>
            <person name="Tunggal B."/>
            <person name="Rivero F."/>
            <person name="John U."/>
            <person name="Schleicher M."/>
            <person name="Eichinger L."/>
            <person name="Platzer M."/>
            <person name="Noegel A.A."/>
            <person name="Schaap P."/>
            <person name="Gloeckner G."/>
        </authorList>
    </citation>
    <scope>NUCLEOTIDE SEQUENCE [LARGE SCALE GENOMIC DNA]</scope>
    <source>
        <strain evidence="5">ATCC 26659 / Pp 5 / PN500</strain>
    </source>
</reference>
<dbReference type="FunCoup" id="D3AVW9">
    <property type="interactions" value="1082"/>
</dbReference>
<feature type="compositionally biased region" description="Basic and acidic residues" evidence="3">
    <location>
        <begin position="492"/>
        <end position="514"/>
    </location>
</feature>
<evidence type="ECO:0000256" key="2">
    <source>
        <dbReference type="ARBA" id="ARBA00022840"/>
    </source>
</evidence>
<dbReference type="Gene3D" id="2.60.34.10">
    <property type="entry name" value="Substrate Binding Domain Of DNAk, Chain A, domain 1"/>
    <property type="match status" value="1"/>
</dbReference>
<keyword evidence="4" id="KW-0346">Stress response</keyword>
<dbReference type="Gene3D" id="1.20.1270.10">
    <property type="match status" value="1"/>
</dbReference>
<name>D3AVW9_HETP5</name>
<dbReference type="SUPFAM" id="SSF53067">
    <property type="entry name" value="Actin-like ATPase domain"/>
    <property type="match status" value="2"/>
</dbReference>
<organism evidence="4 5">
    <name type="scientific">Heterostelium pallidum (strain ATCC 26659 / Pp 5 / PN500)</name>
    <name type="common">Cellular slime mold</name>
    <name type="synonym">Polysphondylium pallidum</name>
    <dbReference type="NCBI Taxonomy" id="670386"/>
    <lineage>
        <taxon>Eukaryota</taxon>
        <taxon>Amoebozoa</taxon>
        <taxon>Evosea</taxon>
        <taxon>Eumycetozoa</taxon>
        <taxon>Dictyostelia</taxon>
        <taxon>Acytosteliales</taxon>
        <taxon>Acytosteliaceae</taxon>
        <taxon>Heterostelium</taxon>
    </lineage>
</organism>